<feature type="non-terminal residue" evidence="1">
    <location>
        <position position="111"/>
    </location>
</feature>
<dbReference type="AlphaFoldDB" id="A0A8S2SV86"/>
<evidence type="ECO:0000313" key="3">
    <source>
        <dbReference type="Proteomes" id="UP000676336"/>
    </source>
</evidence>
<feature type="non-terminal residue" evidence="1">
    <location>
        <position position="1"/>
    </location>
</feature>
<dbReference type="Proteomes" id="UP000681967">
    <property type="component" value="Unassembled WGS sequence"/>
</dbReference>
<accession>A0A8S2SV86</accession>
<sequence>LTSLFLHNNRFYYDGKIYRFLKGGPSNSGLIETLSNIYLNLMDNFLIDQLSTKQNEFYGRYQNQIFFTWNHSLNELEQILKSMKSEYHHLSFDIHIGKNLNYLDLYLENRH</sequence>
<dbReference type="Proteomes" id="UP000676336">
    <property type="component" value="Unassembled WGS sequence"/>
</dbReference>
<proteinExistence type="predicted"/>
<reference evidence="1" key="1">
    <citation type="submission" date="2021-02" db="EMBL/GenBank/DDBJ databases">
        <authorList>
            <person name="Nowell W R."/>
        </authorList>
    </citation>
    <scope>NUCLEOTIDE SEQUENCE</scope>
</reference>
<name>A0A8S2SV86_9BILA</name>
<protein>
    <recommendedName>
        <fullName evidence="4">Reverse transcriptase</fullName>
    </recommendedName>
</protein>
<evidence type="ECO:0000313" key="1">
    <source>
        <dbReference type="EMBL" id="CAF4253104.1"/>
    </source>
</evidence>
<dbReference type="EMBL" id="CAJOBH010293028">
    <property type="protein sequence ID" value="CAF5183403.1"/>
    <property type="molecule type" value="Genomic_DNA"/>
</dbReference>
<dbReference type="EMBL" id="CAJOBI010027392">
    <property type="protein sequence ID" value="CAF4253104.1"/>
    <property type="molecule type" value="Genomic_DNA"/>
</dbReference>
<evidence type="ECO:0008006" key="4">
    <source>
        <dbReference type="Google" id="ProtNLM"/>
    </source>
</evidence>
<gene>
    <name evidence="2" type="ORF">BYL167_LOCUS79309</name>
    <name evidence="1" type="ORF">SMN809_LOCUS24086</name>
</gene>
<organism evidence="1 3">
    <name type="scientific">Rotaria magnacalcarata</name>
    <dbReference type="NCBI Taxonomy" id="392030"/>
    <lineage>
        <taxon>Eukaryota</taxon>
        <taxon>Metazoa</taxon>
        <taxon>Spiralia</taxon>
        <taxon>Gnathifera</taxon>
        <taxon>Rotifera</taxon>
        <taxon>Eurotatoria</taxon>
        <taxon>Bdelloidea</taxon>
        <taxon>Philodinida</taxon>
        <taxon>Philodinidae</taxon>
        <taxon>Rotaria</taxon>
    </lineage>
</organism>
<evidence type="ECO:0000313" key="2">
    <source>
        <dbReference type="EMBL" id="CAF5183403.1"/>
    </source>
</evidence>
<comment type="caution">
    <text evidence="1">The sequence shown here is derived from an EMBL/GenBank/DDBJ whole genome shotgun (WGS) entry which is preliminary data.</text>
</comment>